<evidence type="ECO:0000259" key="4">
    <source>
        <dbReference type="Pfam" id="PF10342"/>
    </source>
</evidence>
<protein>
    <submittedName>
        <fullName evidence="5">4710_t:CDS:1</fullName>
    </submittedName>
</protein>
<dbReference type="PANTHER" id="PTHR40633:SF1">
    <property type="entry name" value="GPI ANCHORED SERINE-THREONINE RICH PROTEIN (AFU_ORTHOLOGUE AFUA_1G03630)"/>
    <property type="match status" value="1"/>
</dbReference>
<evidence type="ECO:0000256" key="3">
    <source>
        <dbReference type="SAM" id="SignalP"/>
    </source>
</evidence>
<sequence>MRTVFVIPLLLLILDLVSAASDWSITNPIGTTVWASGQDGKITWIILTNKDKGFNAAAPDVPQVNIDLMEGQFENANIAAHVATNVPVQDQTYTWANIPDYPQGNDYFIRIGTDKWWRYSHAFTFNGKGTVKPLGQPAPQPTYAPSPDAPGNSTTPGDNSPAGTTGGGGADPNTSNTSTTTSTTTNSAASATNKPSSNSNNASVAVTNTSVTLLTAMLAVICVAFSLY</sequence>
<dbReference type="Proteomes" id="UP000789572">
    <property type="component" value="Unassembled WGS sequence"/>
</dbReference>
<keyword evidence="6" id="KW-1185">Reference proteome</keyword>
<keyword evidence="1 3" id="KW-0732">Signal</keyword>
<feature type="compositionally biased region" description="Pro residues" evidence="2">
    <location>
        <begin position="136"/>
        <end position="148"/>
    </location>
</feature>
<evidence type="ECO:0000256" key="1">
    <source>
        <dbReference type="ARBA" id="ARBA00022729"/>
    </source>
</evidence>
<evidence type="ECO:0000313" key="5">
    <source>
        <dbReference type="EMBL" id="CAG8466461.1"/>
    </source>
</evidence>
<name>A0A9N8VW51_9GLOM</name>
<evidence type="ECO:0000256" key="2">
    <source>
        <dbReference type="SAM" id="MobiDB-lite"/>
    </source>
</evidence>
<reference evidence="5" key="1">
    <citation type="submission" date="2021-06" db="EMBL/GenBank/DDBJ databases">
        <authorList>
            <person name="Kallberg Y."/>
            <person name="Tangrot J."/>
            <person name="Rosling A."/>
        </authorList>
    </citation>
    <scope>NUCLEOTIDE SEQUENCE</scope>
    <source>
        <strain evidence="5">IA702</strain>
    </source>
</reference>
<feature type="signal peptide" evidence="3">
    <location>
        <begin position="1"/>
        <end position="19"/>
    </location>
</feature>
<dbReference type="EMBL" id="CAJVPJ010000049">
    <property type="protein sequence ID" value="CAG8466461.1"/>
    <property type="molecule type" value="Genomic_DNA"/>
</dbReference>
<dbReference type="InterPro" id="IPR018466">
    <property type="entry name" value="Kre9/Knh1-like_N"/>
</dbReference>
<dbReference type="OrthoDB" id="5564519at2759"/>
<dbReference type="AlphaFoldDB" id="A0A9N8VW51"/>
<feature type="compositionally biased region" description="Low complexity" evidence="2">
    <location>
        <begin position="171"/>
        <end position="202"/>
    </location>
</feature>
<evidence type="ECO:0000313" key="6">
    <source>
        <dbReference type="Proteomes" id="UP000789572"/>
    </source>
</evidence>
<dbReference type="PANTHER" id="PTHR40633">
    <property type="entry name" value="MATRIX PROTEIN, PUTATIVE (AFU_ORTHOLOGUE AFUA_8G05410)-RELATED"/>
    <property type="match status" value="1"/>
</dbReference>
<feature type="chain" id="PRO_5040409314" evidence="3">
    <location>
        <begin position="20"/>
        <end position="228"/>
    </location>
</feature>
<gene>
    <name evidence="5" type="ORF">POCULU_LOCUS821</name>
</gene>
<dbReference type="Pfam" id="PF10342">
    <property type="entry name" value="Kre9_KNH"/>
    <property type="match status" value="1"/>
</dbReference>
<proteinExistence type="predicted"/>
<comment type="caution">
    <text evidence="5">The sequence shown here is derived from an EMBL/GenBank/DDBJ whole genome shotgun (WGS) entry which is preliminary data.</text>
</comment>
<feature type="domain" description="Yeast cell wall synthesis Kre9/Knh1-like N-terminal" evidence="4">
    <location>
        <begin position="28"/>
        <end position="124"/>
    </location>
</feature>
<dbReference type="InterPro" id="IPR052982">
    <property type="entry name" value="SRP1/TIP1-like"/>
</dbReference>
<organism evidence="5 6">
    <name type="scientific">Paraglomus occultum</name>
    <dbReference type="NCBI Taxonomy" id="144539"/>
    <lineage>
        <taxon>Eukaryota</taxon>
        <taxon>Fungi</taxon>
        <taxon>Fungi incertae sedis</taxon>
        <taxon>Mucoromycota</taxon>
        <taxon>Glomeromycotina</taxon>
        <taxon>Glomeromycetes</taxon>
        <taxon>Paraglomerales</taxon>
        <taxon>Paraglomeraceae</taxon>
        <taxon>Paraglomus</taxon>
    </lineage>
</organism>
<feature type="region of interest" description="Disordered" evidence="2">
    <location>
        <begin position="129"/>
        <end position="202"/>
    </location>
</feature>
<accession>A0A9N8VW51</accession>